<feature type="binding site" evidence="9">
    <location>
        <begin position="12"/>
        <end position="18"/>
    </location>
    <ligand>
        <name>NADP(+)</name>
        <dbReference type="ChEBI" id="CHEBI:58349"/>
    </ligand>
</feature>
<organism evidence="11 12">
    <name type="scientific">Pseudacidovorax intermedius</name>
    <dbReference type="NCBI Taxonomy" id="433924"/>
    <lineage>
        <taxon>Bacteria</taxon>
        <taxon>Pseudomonadati</taxon>
        <taxon>Pseudomonadota</taxon>
        <taxon>Betaproteobacteria</taxon>
        <taxon>Burkholderiales</taxon>
        <taxon>Comamonadaceae</taxon>
        <taxon>Pseudacidovorax</taxon>
    </lineage>
</organism>
<comment type="pathway">
    <text evidence="1 9">Nucleotide-sugar biosynthesis; GDP-L-fucose biosynthesis via de novo pathway; GDP-L-fucose from GDP-alpha-D-mannose: step 2/2.</text>
</comment>
<feature type="binding site" evidence="9">
    <location>
        <position position="271"/>
    </location>
    <ligand>
        <name>substrate</name>
    </ligand>
</feature>
<evidence type="ECO:0000259" key="10">
    <source>
        <dbReference type="Pfam" id="PF01370"/>
    </source>
</evidence>
<feature type="binding site" evidence="9">
    <location>
        <position position="211"/>
    </location>
    <ligand>
        <name>substrate</name>
    </ligand>
</feature>
<gene>
    <name evidence="9" type="primary">fcl</name>
    <name evidence="11" type="ORF">NS331_14745</name>
</gene>
<evidence type="ECO:0000256" key="9">
    <source>
        <dbReference type="HAMAP-Rule" id="MF_00956"/>
    </source>
</evidence>
<evidence type="ECO:0000313" key="12">
    <source>
        <dbReference type="Proteomes" id="UP000072741"/>
    </source>
</evidence>
<dbReference type="Proteomes" id="UP000072741">
    <property type="component" value="Unassembled WGS sequence"/>
</dbReference>
<dbReference type="GO" id="GO:0016853">
    <property type="term" value="F:isomerase activity"/>
    <property type="evidence" value="ECO:0007669"/>
    <property type="project" value="UniProtKB-KW"/>
</dbReference>
<keyword evidence="6 9" id="KW-0413">Isomerase</keyword>
<accession>A0A147GRZ8</accession>
<comment type="caution">
    <text evidence="11">The sequence shown here is derived from an EMBL/GenBank/DDBJ whole genome shotgun (WGS) entry which is preliminary data.</text>
</comment>
<comment type="similarity">
    <text evidence="2 9">Belongs to the NAD(P)-dependent epimerase/dehydratase family. Fucose synthase subfamily.</text>
</comment>
<keyword evidence="5 9" id="KW-0560">Oxidoreductase</keyword>
<keyword evidence="4 9" id="KW-0521">NADP</keyword>
<name>A0A147GRZ8_9BURK</name>
<feature type="site" description="Important for catalytic activity" evidence="9">
    <location>
        <position position="109"/>
    </location>
</feature>
<dbReference type="PANTHER" id="PTHR43238">
    <property type="entry name" value="GDP-L-FUCOSE SYNTHASE"/>
    <property type="match status" value="1"/>
</dbReference>
<dbReference type="GO" id="GO:0050577">
    <property type="term" value="F:GDP-L-fucose synthase activity"/>
    <property type="evidence" value="ECO:0007669"/>
    <property type="project" value="UniProtKB-UniRule"/>
</dbReference>
<feature type="binding site" evidence="9">
    <location>
        <begin position="165"/>
        <end position="168"/>
    </location>
    <ligand>
        <name>NADP(+)</name>
        <dbReference type="ChEBI" id="CHEBI:58349"/>
    </ligand>
</feature>
<evidence type="ECO:0000256" key="7">
    <source>
        <dbReference type="ARBA" id="ARBA00023268"/>
    </source>
</evidence>
<dbReference type="AlphaFoldDB" id="A0A147GRZ8"/>
<dbReference type="PATRIC" id="fig|433924.3.peg.5114"/>
<comment type="caution">
    <text evidence="9">Lacks conserved residue(s) required for the propagation of feature annotation.</text>
</comment>
<feature type="binding site" evidence="9">
    <location>
        <position position="189"/>
    </location>
    <ligand>
        <name>substrate</name>
    </ligand>
</feature>
<dbReference type="GO" id="GO:0042351">
    <property type="term" value="P:'de novo' GDP-L-fucose biosynthetic process"/>
    <property type="evidence" value="ECO:0007669"/>
    <property type="project" value="UniProtKB-UniRule"/>
</dbReference>
<feature type="active site" description="Proton donor/acceptor" evidence="9">
    <location>
        <position position="138"/>
    </location>
</feature>
<feature type="binding site" evidence="9">
    <location>
        <position position="204"/>
    </location>
    <ligand>
        <name>substrate</name>
    </ligand>
</feature>
<reference evidence="11 12" key="1">
    <citation type="journal article" date="2016" name="Front. Microbiol.">
        <title>Genomic Resource of Rice Seed Associated Bacteria.</title>
        <authorList>
            <person name="Midha S."/>
            <person name="Bansal K."/>
            <person name="Sharma S."/>
            <person name="Kumar N."/>
            <person name="Patil P.P."/>
            <person name="Chaudhry V."/>
            <person name="Patil P.B."/>
        </authorList>
    </citation>
    <scope>NUCLEOTIDE SEQUENCE [LARGE SCALE GENOMIC DNA]</scope>
    <source>
        <strain evidence="11 12">NS331</strain>
    </source>
</reference>
<dbReference type="HAMAP" id="MF_00956">
    <property type="entry name" value="GDP_fucose_synth"/>
    <property type="match status" value="1"/>
</dbReference>
<evidence type="ECO:0000256" key="1">
    <source>
        <dbReference type="ARBA" id="ARBA00004883"/>
    </source>
</evidence>
<dbReference type="PANTHER" id="PTHR43238:SF1">
    <property type="entry name" value="GDP-L-FUCOSE SYNTHASE"/>
    <property type="match status" value="1"/>
</dbReference>
<dbReference type="InterPro" id="IPR028614">
    <property type="entry name" value="GDP_fucose/colitose_synth"/>
</dbReference>
<dbReference type="CDD" id="cd05239">
    <property type="entry name" value="GDP_FS_SDR_e"/>
    <property type="match status" value="1"/>
</dbReference>
<keyword evidence="12" id="KW-1185">Reference proteome</keyword>
<comment type="catalytic activity">
    <reaction evidence="8 9">
        <text>GDP-beta-L-fucose + NADP(+) = GDP-4-dehydro-alpha-D-rhamnose + NADPH + H(+)</text>
        <dbReference type="Rhea" id="RHEA:18885"/>
        <dbReference type="ChEBI" id="CHEBI:15378"/>
        <dbReference type="ChEBI" id="CHEBI:57273"/>
        <dbReference type="ChEBI" id="CHEBI:57783"/>
        <dbReference type="ChEBI" id="CHEBI:57964"/>
        <dbReference type="ChEBI" id="CHEBI:58349"/>
        <dbReference type="EC" id="1.1.1.271"/>
    </reaction>
</comment>
<comment type="function">
    <text evidence="9">Catalyzes the two-step NADP-dependent conversion of GDP-4-dehydro-6-deoxy-D-mannose to GDP-fucose, involving an epimerase and a reductase reaction.</text>
</comment>
<keyword evidence="7 9" id="KW-0511">Multifunctional enzyme</keyword>
<dbReference type="Gene3D" id="3.90.25.10">
    <property type="entry name" value="UDP-galactose 4-epimerase, domain 1"/>
    <property type="match status" value="1"/>
</dbReference>
<dbReference type="RefSeq" id="WP_058642734.1">
    <property type="nucleotide sequence ID" value="NZ_LDSL01000094.1"/>
</dbReference>
<evidence type="ECO:0000256" key="8">
    <source>
        <dbReference type="ARBA" id="ARBA00051935"/>
    </source>
</evidence>
<dbReference type="Pfam" id="PF01370">
    <property type="entry name" value="Epimerase"/>
    <property type="match status" value="1"/>
</dbReference>
<dbReference type="UniPathway" id="UPA00128">
    <property type="reaction ID" value="UER00191"/>
</dbReference>
<feature type="domain" description="NAD-dependent epimerase/dehydratase" evidence="10">
    <location>
        <begin position="8"/>
        <end position="239"/>
    </location>
</feature>
<dbReference type="EC" id="1.1.1.271" evidence="3 9"/>
<dbReference type="FunFam" id="3.40.50.720:FF:000101">
    <property type="entry name" value="GDP-L-fucose synthase"/>
    <property type="match status" value="1"/>
</dbReference>
<protein>
    <recommendedName>
        <fullName evidence="3 9">GDP-L-fucose synthase</fullName>
        <ecNumber evidence="3 9">1.1.1.271</ecNumber>
    </recommendedName>
    <alternativeName>
        <fullName evidence="9">GDP-4-keto-6-deoxy-D-mannose-3,5-epimerase-4-reductase</fullName>
    </alternativeName>
</protein>
<evidence type="ECO:0000256" key="3">
    <source>
        <dbReference type="ARBA" id="ARBA00012371"/>
    </source>
</evidence>
<dbReference type="GO" id="GO:0070401">
    <property type="term" value="F:NADP+ binding"/>
    <property type="evidence" value="ECO:0007669"/>
    <property type="project" value="UniProtKB-UniRule"/>
</dbReference>
<dbReference type="InterPro" id="IPR001509">
    <property type="entry name" value="Epimerase_deHydtase"/>
</dbReference>
<dbReference type="InterPro" id="IPR036291">
    <property type="entry name" value="NAD(P)-bd_dom_sf"/>
</dbReference>
<evidence type="ECO:0000256" key="5">
    <source>
        <dbReference type="ARBA" id="ARBA00023002"/>
    </source>
</evidence>
<evidence type="ECO:0000313" key="11">
    <source>
        <dbReference type="EMBL" id="KTT19287.1"/>
    </source>
</evidence>
<evidence type="ECO:0000256" key="4">
    <source>
        <dbReference type="ARBA" id="ARBA00022857"/>
    </source>
</evidence>
<dbReference type="Gene3D" id="3.40.50.720">
    <property type="entry name" value="NAD(P)-binding Rossmann-like Domain"/>
    <property type="match status" value="1"/>
</dbReference>
<dbReference type="EMBL" id="LDSL01000094">
    <property type="protein sequence ID" value="KTT19287.1"/>
    <property type="molecule type" value="Genomic_DNA"/>
</dbReference>
<feature type="binding site" evidence="9">
    <location>
        <position position="142"/>
    </location>
    <ligand>
        <name>NADP(+)</name>
        <dbReference type="ChEBI" id="CHEBI:58349"/>
    </ligand>
</feature>
<evidence type="ECO:0000256" key="6">
    <source>
        <dbReference type="ARBA" id="ARBA00023235"/>
    </source>
</evidence>
<feature type="site" description="Important for catalytic activity" evidence="9">
    <location>
        <position position="111"/>
    </location>
</feature>
<dbReference type="SUPFAM" id="SSF51735">
    <property type="entry name" value="NAD(P)-binding Rossmann-fold domains"/>
    <property type="match status" value="1"/>
</dbReference>
<feature type="binding site" evidence="9">
    <location>
        <position position="181"/>
    </location>
    <ligand>
        <name>NADP(+)</name>
        <dbReference type="ChEBI" id="CHEBI:58349"/>
    </ligand>
</feature>
<proteinExistence type="inferred from homology"/>
<sequence length="311" mass="34854">MIDTNSKIFVAGHRGLAGSAIVRELQRKGYTNIILRTRQELDLLNQEQVANFFQEEKPHYVVLAAAKVGGIQANNDFPADFIFENLSLQVNVINEAHKAGVQNLLFLGSNCIYPKYCPQPIKEEYLLTGALEPTNEPYAIAKIAGVKMCDSYRRQYGRNYFSVMPINLYGPNDHYDLANNHVLPALIKKAHDAKINNHPTYEVWGTGTPMREFMYIDDLANACVFLMESDVSEPLINIGSGSDITIRELATIVAEVIGFEGQIVFDPSKPDGTPRKLLDASKLESMGWKPRISLEEGIMKTYVSTPFYKQS</sequence>
<evidence type="ECO:0000256" key="2">
    <source>
        <dbReference type="ARBA" id="ARBA00005959"/>
    </source>
</evidence>
<dbReference type="OrthoDB" id="9811425at2"/>